<protein>
    <submittedName>
        <fullName evidence="2">Uncharacterized protein</fullName>
    </submittedName>
</protein>
<dbReference type="AlphaFoldDB" id="M0I5C0"/>
<feature type="compositionally biased region" description="Polar residues" evidence="1">
    <location>
        <begin position="172"/>
        <end position="182"/>
    </location>
</feature>
<evidence type="ECO:0000313" key="2">
    <source>
        <dbReference type="EMBL" id="ELZ91157.1"/>
    </source>
</evidence>
<dbReference type="EMBL" id="AOLM01000020">
    <property type="protein sequence ID" value="ELZ91157.1"/>
    <property type="molecule type" value="Genomic_DNA"/>
</dbReference>
<keyword evidence="3" id="KW-1185">Reference proteome</keyword>
<name>M0I5C0_9EURY</name>
<feature type="compositionally biased region" description="Basic and acidic residues" evidence="1">
    <location>
        <begin position="184"/>
        <end position="200"/>
    </location>
</feature>
<organism evidence="2 3">
    <name type="scientific">Haloferax sulfurifontis ATCC BAA-897</name>
    <dbReference type="NCBI Taxonomy" id="662480"/>
    <lineage>
        <taxon>Archaea</taxon>
        <taxon>Methanobacteriati</taxon>
        <taxon>Methanobacteriota</taxon>
        <taxon>Stenosarchaea group</taxon>
        <taxon>Halobacteria</taxon>
        <taxon>Halobacteriales</taxon>
        <taxon>Haloferacaceae</taxon>
        <taxon>Haloferax</taxon>
    </lineage>
</organism>
<dbReference type="RefSeq" id="WP_007275356.1">
    <property type="nucleotide sequence ID" value="NZ_AOLM01000020.1"/>
</dbReference>
<dbReference type="PATRIC" id="fig|662480.6.peg.2491"/>
<gene>
    <name evidence="2" type="ORF">C441_12520</name>
</gene>
<feature type="region of interest" description="Disordered" evidence="1">
    <location>
        <begin position="69"/>
        <end position="91"/>
    </location>
</feature>
<feature type="compositionally biased region" description="Basic and acidic residues" evidence="1">
    <location>
        <begin position="69"/>
        <end position="89"/>
    </location>
</feature>
<comment type="caution">
    <text evidence="2">The sequence shown here is derived from an EMBL/GenBank/DDBJ whole genome shotgun (WGS) entry which is preliminary data.</text>
</comment>
<feature type="region of interest" description="Disordered" evidence="1">
    <location>
        <begin position="153"/>
        <end position="200"/>
    </location>
</feature>
<accession>M0I5C0</accession>
<reference evidence="2 3" key="1">
    <citation type="journal article" date="2014" name="PLoS Genet.">
        <title>Phylogenetically driven sequencing of extremely halophilic archaea reveals strategies for static and dynamic osmo-response.</title>
        <authorList>
            <person name="Becker E.A."/>
            <person name="Seitzer P.M."/>
            <person name="Tritt A."/>
            <person name="Larsen D."/>
            <person name="Krusor M."/>
            <person name="Yao A.I."/>
            <person name="Wu D."/>
            <person name="Madern D."/>
            <person name="Eisen J.A."/>
            <person name="Darling A.E."/>
            <person name="Facciotti M.T."/>
        </authorList>
    </citation>
    <scope>NUCLEOTIDE SEQUENCE [LARGE SCALE GENOMIC DNA]</scope>
    <source>
        <strain evidence="2 3">ATCC BAA-897</strain>
    </source>
</reference>
<sequence>MTKRINFETHPATKIAMKQIADNEDCTLKDKMHFLIYDEISRHIDAANIEESDPELIEGAIRLREEQAESEREKQAEHEQKASEHAKEADEIEEDIETLEALYEEALAAQNSYEEDLDEFVCELTGDLVGVKLTRKTARVKHLADEHDRSVDTVLADLEDDDRLTTDRFPNRTEQSQSSGTENSEDKTVEYERIIAKNTA</sequence>
<dbReference type="Proteomes" id="UP000011508">
    <property type="component" value="Unassembled WGS sequence"/>
</dbReference>
<evidence type="ECO:0000313" key="3">
    <source>
        <dbReference type="Proteomes" id="UP000011508"/>
    </source>
</evidence>
<evidence type="ECO:0000256" key="1">
    <source>
        <dbReference type="SAM" id="MobiDB-lite"/>
    </source>
</evidence>
<proteinExistence type="predicted"/>